<accession>A0A852QX42</accession>
<reference evidence="1 2" key="1">
    <citation type="submission" date="2020-07" db="EMBL/GenBank/DDBJ databases">
        <title>Sequencing the genomes of 1000 actinobacteria strains.</title>
        <authorList>
            <person name="Klenk H.-P."/>
        </authorList>
    </citation>
    <scope>NUCLEOTIDE SEQUENCE [LARGE SCALE GENOMIC DNA]</scope>
    <source>
        <strain evidence="1 2">DSM 17380</strain>
    </source>
</reference>
<proteinExistence type="predicted"/>
<name>A0A852QX42_9MICO</name>
<sequence length="122" mass="13691">MTTPARIAPGGESREYLVMSLSDLTGGNYLSTEDVCRELEITRSALNVLTHEQTHGGRGYGEKRADGEWEQKLPLSDRARLLPAPIGMLLRSLVWRGDEIRAIKDEFRALAPRRGRRAKSDK</sequence>
<protein>
    <submittedName>
        <fullName evidence="1">Uncharacterized protein</fullName>
    </submittedName>
</protein>
<evidence type="ECO:0000313" key="1">
    <source>
        <dbReference type="EMBL" id="NYD26943.1"/>
    </source>
</evidence>
<evidence type="ECO:0000313" key="2">
    <source>
        <dbReference type="Proteomes" id="UP000586095"/>
    </source>
</evidence>
<organism evidence="1 2">
    <name type="scientific">Leucobacter aridicollis</name>
    <dbReference type="NCBI Taxonomy" id="283878"/>
    <lineage>
        <taxon>Bacteria</taxon>
        <taxon>Bacillati</taxon>
        <taxon>Actinomycetota</taxon>
        <taxon>Actinomycetes</taxon>
        <taxon>Micrococcales</taxon>
        <taxon>Microbacteriaceae</taxon>
        <taxon>Leucobacter</taxon>
    </lineage>
</organism>
<gene>
    <name evidence="1" type="ORF">BJ960_001746</name>
</gene>
<comment type="caution">
    <text evidence="1">The sequence shown here is derived from an EMBL/GenBank/DDBJ whole genome shotgun (WGS) entry which is preliminary data.</text>
</comment>
<dbReference type="AlphaFoldDB" id="A0A852QX42"/>
<dbReference type="RefSeq" id="WP_185987000.1">
    <property type="nucleotide sequence ID" value="NZ_BAAALZ010000001.1"/>
</dbReference>
<dbReference type="EMBL" id="JACCBD010000001">
    <property type="protein sequence ID" value="NYD26943.1"/>
    <property type="molecule type" value="Genomic_DNA"/>
</dbReference>
<dbReference type="Proteomes" id="UP000586095">
    <property type="component" value="Unassembled WGS sequence"/>
</dbReference>
<keyword evidence="2" id="KW-1185">Reference proteome</keyword>